<dbReference type="RefSeq" id="WP_310098268.1">
    <property type="nucleotide sequence ID" value="NZ_JAVDUU010000003.1"/>
</dbReference>
<feature type="transmembrane region" description="Helical" evidence="6">
    <location>
        <begin position="54"/>
        <end position="79"/>
    </location>
</feature>
<feature type="transmembrane region" description="Helical" evidence="6">
    <location>
        <begin position="119"/>
        <end position="139"/>
    </location>
</feature>
<protein>
    <submittedName>
        <fullName evidence="7">Membrane protein</fullName>
    </submittedName>
</protein>
<accession>A0ABU1TEM3</accession>
<dbReference type="PANTHER" id="PTHR30213:SF0">
    <property type="entry name" value="UPF0761 MEMBRANE PROTEIN YIHY"/>
    <property type="match status" value="1"/>
</dbReference>
<sequence length="330" mass="38197">MKWLHHFLLRFAFYRYIIDWTKYIILPGFRPLPLYTVIDFFIREISNSSLVNRASSLAYSFMLAIFPATIFLCTLIPYIPIDNFQRELLKILASIMPTNAYLAFRDTIIDIIKNQNGQLLSFGFLTTLYFATNGVSNLMKAFNKSSLITDRRSWLKRRVVAFYLTIAISFALVIAIGILVAGQAAISFIKYHLASKNIFWFYSILFLRWIVSWLVIVIIFFATVSVLYRYGPAHKKRWKFINPGSVLATALAVLTSLGFSYYINNFSSYNKVYGSIGTLIVVMIWMYLNSLILLIGFELNASVELSKRNIRIVKPRFNSFRSKKTENQKD</sequence>
<dbReference type="PANTHER" id="PTHR30213">
    <property type="entry name" value="INNER MEMBRANE PROTEIN YHJD"/>
    <property type="match status" value="1"/>
</dbReference>
<keyword evidence="3 6" id="KW-0812">Transmembrane</keyword>
<evidence type="ECO:0000256" key="4">
    <source>
        <dbReference type="ARBA" id="ARBA00022989"/>
    </source>
</evidence>
<proteinExistence type="predicted"/>
<keyword evidence="4 6" id="KW-1133">Transmembrane helix</keyword>
<keyword evidence="2" id="KW-1003">Cell membrane</keyword>
<reference evidence="7 8" key="1">
    <citation type="submission" date="2023-07" db="EMBL/GenBank/DDBJ databases">
        <title>Sorghum-associated microbial communities from plants grown in Nebraska, USA.</title>
        <authorList>
            <person name="Schachtman D."/>
        </authorList>
    </citation>
    <scope>NUCLEOTIDE SEQUENCE [LARGE SCALE GENOMIC DNA]</scope>
    <source>
        <strain evidence="7 8">3262</strain>
    </source>
</reference>
<gene>
    <name evidence="7" type="ORF">J2W55_003493</name>
</gene>
<organism evidence="7 8">
    <name type="scientific">Mucilaginibacter pocheonensis</name>
    <dbReference type="NCBI Taxonomy" id="398050"/>
    <lineage>
        <taxon>Bacteria</taxon>
        <taxon>Pseudomonadati</taxon>
        <taxon>Bacteroidota</taxon>
        <taxon>Sphingobacteriia</taxon>
        <taxon>Sphingobacteriales</taxon>
        <taxon>Sphingobacteriaceae</taxon>
        <taxon>Mucilaginibacter</taxon>
    </lineage>
</organism>
<comment type="subcellular location">
    <subcellularLocation>
        <location evidence="1">Cell membrane</location>
        <topology evidence="1">Multi-pass membrane protein</topology>
    </subcellularLocation>
</comment>
<feature type="transmembrane region" description="Helical" evidence="6">
    <location>
        <begin position="275"/>
        <end position="297"/>
    </location>
</feature>
<dbReference type="EMBL" id="JAVDUU010000003">
    <property type="protein sequence ID" value="MDR6943640.1"/>
    <property type="molecule type" value="Genomic_DNA"/>
</dbReference>
<evidence type="ECO:0000256" key="5">
    <source>
        <dbReference type="ARBA" id="ARBA00023136"/>
    </source>
</evidence>
<evidence type="ECO:0000256" key="2">
    <source>
        <dbReference type="ARBA" id="ARBA00022475"/>
    </source>
</evidence>
<feature type="transmembrane region" description="Helical" evidence="6">
    <location>
        <begin position="20"/>
        <end position="42"/>
    </location>
</feature>
<keyword evidence="5 6" id="KW-0472">Membrane</keyword>
<name>A0ABU1TEM3_9SPHI</name>
<evidence type="ECO:0000256" key="3">
    <source>
        <dbReference type="ARBA" id="ARBA00022692"/>
    </source>
</evidence>
<feature type="transmembrane region" description="Helical" evidence="6">
    <location>
        <begin position="160"/>
        <end position="186"/>
    </location>
</feature>
<feature type="transmembrane region" description="Helical" evidence="6">
    <location>
        <begin position="198"/>
        <end position="228"/>
    </location>
</feature>
<evidence type="ECO:0000256" key="6">
    <source>
        <dbReference type="SAM" id="Phobius"/>
    </source>
</evidence>
<keyword evidence="8" id="KW-1185">Reference proteome</keyword>
<dbReference type="Pfam" id="PF03631">
    <property type="entry name" value="Virul_fac_BrkB"/>
    <property type="match status" value="1"/>
</dbReference>
<evidence type="ECO:0000256" key="1">
    <source>
        <dbReference type="ARBA" id="ARBA00004651"/>
    </source>
</evidence>
<dbReference type="NCBIfam" id="TIGR00765">
    <property type="entry name" value="yihY_not_rbn"/>
    <property type="match status" value="1"/>
</dbReference>
<feature type="transmembrane region" description="Helical" evidence="6">
    <location>
        <begin position="240"/>
        <end position="263"/>
    </location>
</feature>
<dbReference type="PIRSF" id="PIRSF035875">
    <property type="entry name" value="RNase_BN"/>
    <property type="match status" value="1"/>
</dbReference>
<comment type="caution">
    <text evidence="7">The sequence shown here is derived from an EMBL/GenBank/DDBJ whole genome shotgun (WGS) entry which is preliminary data.</text>
</comment>
<evidence type="ECO:0000313" key="7">
    <source>
        <dbReference type="EMBL" id="MDR6943640.1"/>
    </source>
</evidence>
<evidence type="ECO:0000313" key="8">
    <source>
        <dbReference type="Proteomes" id="UP001247620"/>
    </source>
</evidence>
<dbReference type="Proteomes" id="UP001247620">
    <property type="component" value="Unassembled WGS sequence"/>
</dbReference>
<dbReference type="InterPro" id="IPR017039">
    <property type="entry name" value="Virul_fac_BrkB"/>
</dbReference>